<keyword evidence="1" id="KW-1003">Cell membrane</keyword>
<dbReference type="RefSeq" id="WP_023482455.1">
    <property type="nucleotide sequence ID" value="NZ_CP019794.1"/>
</dbReference>
<keyword evidence="1" id="KW-0406">Ion transport</keyword>
<dbReference type="NCBIfam" id="NF001454">
    <property type="entry name" value="PRK00315.1"/>
    <property type="match status" value="1"/>
</dbReference>
<keyword evidence="1" id="KW-0812">Transmembrane</keyword>
<keyword evidence="1" id="KW-0472">Membrane</keyword>
<evidence type="ECO:0000256" key="1">
    <source>
        <dbReference type="HAMAP-Rule" id="MF_00276"/>
    </source>
</evidence>
<dbReference type="InterPro" id="IPR003820">
    <property type="entry name" value="KdpC"/>
</dbReference>
<reference evidence="2 3" key="1">
    <citation type="submission" date="2017-03" db="EMBL/GenBank/DDBJ databases">
        <title>Paenibacillus larvae genome sequencing.</title>
        <authorList>
            <person name="Dingman D.W."/>
        </authorList>
    </citation>
    <scope>NUCLEOTIDE SEQUENCE [LARGE SCALE GENOMIC DNA]</scope>
    <source>
        <strain evidence="2 3">SAG 10367</strain>
    </source>
</reference>
<protein>
    <recommendedName>
        <fullName evidence="1">Potassium-transporting ATPase KdpC subunit</fullName>
    </recommendedName>
    <alternativeName>
        <fullName evidence="1">ATP phosphohydrolase [potassium-transporting] C chain</fullName>
    </alternativeName>
    <alternativeName>
        <fullName evidence="1">Potassium-binding and translocating subunit C</fullName>
    </alternativeName>
    <alternativeName>
        <fullName evidence="1">Potassium-translocating ATPase C chain</fullName>
    </alternativeName>
</protein>
<comment type="subunit">
    <text evidence="1">The system is composed of three essential subunits: KdpA, KdpB and KdpC.</text>
</comment>
<dbReference type="AlphaFoldDB" id="A0A1U9YPC8"/>
<dbReference type="GeneID" id="64217233"/>
<proteinExistence type="inferred from homology"/>
<keyword evidence="1" id="KW-0067">ATP-binding</keyword>
<keyword evidence="1" id="KW-0630">Potassium</keyword>
<dbReference type="Proteomes" id="UP000192727">
    <property type="component" value="Chromosome"/>
</dbReference>
<dbReference type="Pfam" id="PF02669">
    <property type="entry name" value="KdpC"/>
    <property type="match status" value="1"/>
</dbReference>
<sequence>MKHKHEAKTETKREAKTSYVLTAIRTGIVFMILCGLIYPLVSTGAAQLLMPHQANGSLIRDAQGQVIGSSLIGQNFTDPKYFHGRVSSIEYKADSSGSNNYAPSNPELVKRTRESIDAWIAANPEVPAKEVPLSLLTNSASGLDPHITPDSAKVQIPRISKETGISTAKLEELVQSHTQGRDLGIFGEPRVNVLELNIDLKQLING</sequence>
<keyword evidence="1" id="KW-0633">Potassium transport</keyword>
<keyword evidence="1" id="KW-0813">Transport</keyword>
<dbReference type="HAMAP" id="MF_00276">
    <property type="entry name" value="KdpC"/>
    <property type="match status" value="1"/>
</dbReference>
<comment type="subcellular location">
    <subcellularLocation>
        <location evidence="1">Cell membrane</location>
        <topology evidence="1">Single-pass membrane protein</topology>
    </subcellularLocation>
</comment>
<dbReference type="GO" id="GO:0005886">
    <property type="term" value="C:plasma membrane"/>
    <property type="evidence" value="ECO:0007669"/>
    <property type="project" value="UniProtKB-SubCell"/>
</dbReference>
<dbReference type="NCBIfam" id="TIGR00681">
    <property type="entry name" value="kdpC"/>
    <property type="match status" value="1"/>
</dbReference>
<evidence type="ECO:0000313" key="2">
    <source>
        <dbReference type="EMBL" id="ARF68637.1"/>
    </source>
</evidence>
<dbReference type="EMBL" id="CP020557">
    <property type="protein sequence ID" value="ARF68637.1"/>
    <property type="molecule type" value="Genomic_DNA"/>
</dbReference>
<organism evidence="2 3">
    <name type="scientific">Paenibacillus larvae subsp. pulvifaciens</name>
    <dbReference type="NCBI Taxonomy" id="1477"/>
    <lineage>
        <taxon>Bacteria</taxon>
        <taxon>Bacillati</taxon>
        <taxon>Bacillota</taxon>
        <taxon>Bacilli</taxon>
        <taxon>Bacillales</taxon>
        <taxon>Paenibacillaceae</taxon>
        <taxon>Paenibacillus</taxon>
    </lineage>
</organism>
<dbReference type="PIRSF" id="PIRSF001296">
    <property type="entry name" value="K_ATPase_KdpC"/>
    <property type="match status" value="1"/>
</dbReference>
<accession>A0A1U9YPC8</accession>
<feature type="transmembrane region" description="Helical" evidence="1">
    <location>
        <begin position="20"/>
        <end position="41"/>
    </location>
</feature>
<keyword evidence="1" id="KW-0547">Nucleotide-binding</keyword>
<name>A0A1U9YPC8_9BACL</name>
<dbReference type="GO" id="GO:0005524">
    <property type="term" value="F:ATP binding"/>
    <property type="evidence" value="ECO:0007669"/>
    <property type="project" value="UniProtKB-UniRule"/>
</dbReference>
<keyword evidence="1" id="KW-1133">Transmembrane helix</keyword>
<dbReference type="PANTHER" id="PTHR30042">
    <property type="entry name" value="POTASSIUM-TRANSPORTING ATPASE C CHAIN"/>
    <property type="match status" value="1"/>
</dbReference>
<dbReference type="GO" id="GO:0008556">
    <property type="term" value="F:P-type potassium transmembrane transporter activity"/>
    <property type="evidence" value="ECO:0007669"/>
    <property type="project" value="InterPro"/>
</dbReference>
<gene>
    <name evidence="1" type="primary">kdpC</name>
    <name evidence="2" type="ORF">B7C51_13745</name>
</gene>
<comment type="function">
    <text evidence="1">Part of the high-affinity ATP-driven potassium transport (or Kdp) system, which catalyzes the hydrolysis of ATP coupled with the electrogenic transport of potassium into the cytoplasm. This subunit acts as a catalytic chaperone that increases the ATP-binding affinity of the ATP-hydrolyzing subunit KdpB by the formation of a transient KdpB/KdpC/ATP ternary complex.</text>
</comment>
<evidence type="ECO:0000313" key="3">
    <source>
        <dbReference type="Proteomes" id="UP000192727"/>
    </source>
</evidence>
<dbReference type="PANTHER" id="PTHR30042:SF2">
    <property type="entry name" value="POTASSIUM-TRANSPORTING ATPASE KDPC SUBUNIT"/>
    <property type="match status" value="1"/>
</dbReference>
<comment type="similarity">
    <text evidence="1">Belongs to the KdpC family.</text>
</comment>